<keyword evidence="2" id="KW-0645">Protease</keyword>
<dbReference type="FunFam" id="3.40.390.10:FF:000091">
    <property type="entry name" value="Matrix metalloproteinase-16-like Protein"/>
    <property type="match status" value="1"/>
</dbReference>
<dbReference type="SUPFAM" id="SSF47090">
    <property type="entry name" value="PGBD-like"/>
    <property type="match status" value="1"/>
</dbReference>
<keyword evidence="3 11" id="KW-0479">Metal-binding</keyword>
<evidence type="ECO:0000256" key="1">
    <source>
        <dbReference type="ARBA" id="ARBA00010370"/>
    </source>
</evidence>
<comment type="cofactor">
    <cofactor evidence="12">
        <name>Zn(2+)</name>
        <dbReference type="ChEBI" id="CHEBI:29105"/>
    </cofactor>
    <text evidence="12">Binds 2 Zn(2+) ions per subunit.</text>
</comment>
<proteinExistence type="inferred from homology"/>
<evidence type="ECO:0000256" key="3">
    <source>
        <dbReference type="ARBA" id="ARBA00022723"/>
    </source>
</evidence>
<evidence type="ECO:0000256" key="6">
    <source>
        <dbReference type="ARBA" id="ARBA00022833"/>
    </source>
</evidence>
<feature type="binding site" evidence="12">
    <location>
        <position position="184"/>
    </location>
    <ligand>
        <name>Ca(2+)</name>
        <dbReference type="ChEBI" id="CHEBI:29108"/>
        <label>3</label>
    </ligand>
</feature>
<dbReference type="GO" id="GO:0030574">
    <property type="term" value="P:collagen catabolic process"/>
    <property type="evidence" value="ECO:0007669"/>
    <property type="project" value="TreeGrafter"/>
</dbReference>
<organism evidence="16 17">
    <name type="scientific">Periophthalmus magnuspinnatus</name>
    <dbReference type="NCBI Taxonomy" id="409849"/>
    <lineage>
        <taxon>Eukaryota</taxon>
        <taxon>Metazoa</taxon>
        <taxon>Chordata</taxon>
        <taxon>Craniata</taxon>
        <taxon>Vertebrata</taxon>
        <taxon>Euteleostomi</taxon>
        <taxon>Actinopterygii</taxon>
        <taxon>Neopterygii</taxon>
        <taxon>Teleostei</taxon>
        <taxon>Neoteleostei</taxon>
        <taxon>Acanthomorphata</taxon>
        <taxon>Gobiaria</taxon>
        <taxon>Gobiiformes</taxon>
        <taxon>Gobioidei</taxon>
        <taxon>Gobiidae</taxon>
        <taxon>Oxudercinae</taxon>
        <taxon>Periophthalmus</taxon>
    </lineage>
</organism>
<feature type="binding site" evidence="12">
    <location>
        <position position="182"/>
    </location>
    <ligand>
        <name>Zn(2+)</name>
        <dbReference type="ChEBI" id="CHEBI:29105"/>
        <label>1</label>
    </ligand>
</feature>
<dbReference type="Pfam" id="PF00045">
    <property type="entry name" value="Hemopexin"/>
    <property type="match status" value="2"/>
</dbReference>
<comment type="similarity">
    <text evidence="1">Belongs to the peptidase M10A family.</text>
</comment>
<dbReference type="SMART" id="SM00120">
    <property type="entry name" value="HX"/>
    <property type="match status" value="4"/>
</dbReference>
<dbReference type="PIRSF" id="PIRSF001191">
    <property type="entry name" value="Peptidase_M10A_matrix"/>
    <property type="match status" value="1"/>
</dbReference>
<dbReference type="PROSITE" id="PS51642">
    <property type="entry name" value="HEMOPEXIN_2"/>
    <property type="match status" value="3"/>
</dbReference>
<feature type="binding site" evidence="12">
    <location>
        <position position="147"/>
    </location>
    <ligand>
        <name>Ca(2+)</name>
        <dbReference type="ChEBI" id="CHEBI:29108"/>
        <label>2</label>
    </ligand>
</feature>
<dbReference type="GO" id="GO:0008270">
    <property type="term" value="F:zinc ion binding"/>
    <property type="evidence" value="ECO:0007669"/>
    <property type="project" value="InterPro"/>
</dbReference>
<dbReference type="SMART" id="SM00235">
    <property type="entry name" value="ZnMc"/>
    <property type="match status" value="1"/>
</dbReference>
<dbReference type="GO" id="GO:0031012">
    <property type="term" value="C:extracellular matrix"/>
    <property type="evidence" value="ECO:0007669"/>
    <property type="project" value="InterPro"/>
</dbReference>
<feature type="binding site" evidence="12">
    <location>
        <position position="223"/>
    </location>
    <ligand>
        <name>Zn(2+)</name>
        <dbReference type="ChEBI" id="CHEBI:29105"/>
        <label>2</label>
        <note>catalytic</note>
    </ligand>
</feature>
<dbReference type="Gene3D" id="2.110.10.10">
    <property type="entry name" value="Hemopexin-like domain"/>
    <property type="match status" value="1"/>
</dbReference>
<evidence type="ECO:0000256" key="13">
    <source>
        <dbReference type="PROSITE-ProRule" id="PRU01011"/>
    </source>
</evidence>
<evidence type="ECO:0000256" key="12">
    <source>
        <dbReference type="PIRSR" id="PIRSR621190-2"/>
    </source>
</evidence>
<dbReference type="SUPFAM" id="SSF55486">
    <property type="entry name" value="Metalloproteases ('zincins'), catalytic domain"/>
    <property type="match status" value="1"/>
</dbReference>
<dbReference type="CDD" id="cd00094">
    <property type="entry name" value="HX"/>
    <property type="match status" value="1"/>
</dbReference>
<feature type="binding site" evidence="12">
    <location>
        <position position="113"/>
    </location>
    <ligand>
        <name>Ca(2+)</name>
        <dbReference type="ChEBI" id="CHEBI:29108"/>
        <label>1</label>
    </ligand>
</feature>
<dbReference type="PANTHER" id="PTHR10201:SF166">
    <property type="entry name" value="MATRIX METALLOPROTEINASE-19"/>
    <property type="match status" value="1"/>
</dbReference>
<dbReference type="STRING" id="409849.ENSPMGP00000028758"/>
<feature type="binding site" evidence="12">
    <location>
        <position position="187"/>
    </location>
    <ligand>
        <name>Ca(2+)</name>
        <dbReference type="ChEBI" id="CHEBI:29108"/>
        <label>3</label>
    </ligand>
</feature>
<keyword evidence="9" id="KW-0865">Zymogen</keyword>
<evidence type="ECO:0000256" key="2">
    <source>
        <dbReference type="ARBA" id="ARBA00022670"/>
    </source>
</evidence>
<reference evidence="16" key="2">
    <citation type="submission" date="2025-09" db="UniProtKB">
        <authorList>
            <consortium name="Ensembl"/>
        </authorList>
    </citation>
    <scope>IDENTIFICATION</scope>
</reference>
<feature type="binding site" evidence="11">
    <location>
        <position position="205"/>
    </location>
    <ligand>
        <name>Zn(2+)</name>
        <dbReference type="ChEBI" id="CHEBI:29105"/>
        <label>2</label>
        <note>catalytic</note>
    </ligand>
</feature>
<evidence type="ECO:0000313" key="17">
    <source>
        <dbReference type="Proteomes" id="UP000261520"/>
    </source>
</evidence>
<protein>
    <recommendedName>
        <fullName evidence="15">Peptidase metallopeptidase domain-containing protein</fullName>
    </recommendedName>
</protein>
<feature type="region of interest" description="Disordered" evidence="14">
    <location>
        <begin position="450"/>
        <end position="474"/>
    </location>
</feature>
<dbReference type="GO" id="GO:0006508">
    <property type="term" value="P:proteolysis"/>
    <property type="evidence" value="ECO:0007669"/>
    <property type="project" value="UniProtKB-KW"/>
</dbReference>
<feature type="binding site" evidence="12">
    <location>
        <position position="409"/>
    </location>
    <ligand>
        <name>Ca(2+)</name>
        <dbReference type="ChEBI" id="CHEBI:29108"/>
        <label>4</label>
    </ligand>
</feature>
<dbReference type="InterPro" id="IPR001818">
    <property type="entry name" value="Pept_M10_metallopeptidase"/>
</dbReference>
<feature type="binding site" evidence="12">
    <location>
        <position position="172"/>
    </location>
    <ligand>
        <name>Zn(2+)</name>
        <dbReference type="ChEBI" id="CHEBI:29105"/>
        <label>1</label>
    </ligand>
</feature>
<evidence type="ECO:0000259" key="15">
    <source>
        <dbReference type="SMART" id="SM00235"/>
    </source>
</evidence>
<dbReference type="GO" id="GO:0005615">
    <property type="term" value="C:extracellular space"/>
    <property type="evidence" value="ECO:0007669"/>
    <property type="project" value="TreeGrafter"/>
</dbReference>
<dbReference type="CDD" id="cd04278">
    <property type="entry name" value="ZnMc_MMP"/>
    <property type="match status" value="1"/>
</dbReference>
<dbReference type="InterPro" id="IPR036375">
    <property type="entry name" value="Hemopexin-like_dom_sf"/>
</dbReference>
<dbReference type="SUPFAM" id="SSF50923">
    <property type="entry name" value="Hemopexin-like domain"/>
    <property type="match status" value="1"/>
</dbReference>
<evidence type="ECO:0000256" key="8">
    <source>
        <dbReference type="ARBA" id="ARBA00023049"/>
    </source>
</evidence>
<dbReference type="InterPro" id="IPR002477">
    <property type="entry name" value="Peptidoglycan-bd-like"/>
</dbReference>
<feature type="repeat" description="Hemopexin" evidence="13">
    <location>
        <begin position="310"/>
        <end position="348"/>
    </location>
</feature>
<dbReference type="Pfam" id="PF00413">
    <property type="entry name" value="Peptidase_M10"/>
    <property type="match status" value="1"/>
</dbReference>
<keyword evidence="6 11" id="KW-0862">Zinc</keyword>
<evidence type="ECO:0000256" key="5">
    <source>
        <dbReference type="ARBA" id="ARBA00022801"/>
    </source>
</evidence>
<dbReference type="InterPro" id="IPR006026">
    <property type="entry name" value="Peptidase_Metallo"/>
</dbReference>
<feature type="binding site" evidence="12">
    <location>
        <position position="273"/>
    </location>
    <ligand>
        <name>Ca(2+)</name>
        <dbReference type="ChEBI" id="CHEBI:29108"/>
        <label>4</label>
    </ligand>
</feature>
<comment type="cofactor">
    <cofactor evidence="12">
        <name>Ca(2+)</name>
        <dbReference type="ChEBI" id="CHEBI:29108"/>
    </cofactor>
    <text evidence="12">Can bind about 5 Ca(2+) ions per subunit.</text>
</comment>
<keyword evidence="5" id="KW-0378">Hydrolase</keyword>
<keyword evidence="17" id="KW-1185">Reference proteome</keyword>
<keyword evidence="8" id="KW-0482">Metalloprotease</keyword>
<feature type="binding site" evidence="12">
    <location>
        <position position="359"/>
    </location>
    <ligand>
        <name>Ca(2+)</name>
        <dbReference type="ChEBI" id="CHEBI:29108"/>
        <label>5</label>
    </ligand>
</feature>
<dbReference type="Gene3D" id="3.40.390.10">
    <property type="entry name" value="Collagenase (Catalytic Domain)"/>
    <property type="match status" value="1"/>
</dbReference>
<dbReference type="InterPro" id="IPR024079">
    <property type="entry name" value="MetalloPept_cat_dom_sf"/>
</dbReference>
<evidence type="ECO:0000256" key="14">
    <source>
        <dbReference type="SAM" id="MobiDB-lite"/>
    </source>
</evidence>
<evidence type="ECO:0000256" key="7">
    <source>
        <dbReference type="ARBA" id="ARBA00022837"/>
    </source>
</evidence>
<sequence length="482" mass="53850">MLASYVNLCSIVKLSENMSLNQAYLQKYGYLHIPLSAKPLNYRPEELSNALRTFQKTTNLSVSGIFDVATLRMMDKPRCGLEDSGSDETLRYRVMGQWKKKFLTYRIYNFASDLGQGKTRSAIQAAFRYWSEVSPLRFRELYSGKADIKISFHRKEKSCPVPFDGRGHVLAHADAPESGLIHFDADELWTEGRSSGSNLRIVAAHEIGHALGLGHSQYYSALMGPVYSGYRSNFKLHPDDIQGIQALYGKPQSSNPVAPPGGSVPDLCKVKLDAVMLGPKEQTYHFSGQFVWTRSGSAPVLVSALWRGLPGDLNAAVYSPRSDKTYFIKGDKIWRYSGFKIDHGFPRRLSNIPANVDSAFYSNKNKKLIIFCLFQGSGYWQWDEFKPGNFKIYPLLISQLFKGAPSNTDAAMTWTDGSIYLFKGSQFWKVDPNKEKVKGSPENIIGNRWCKTPSQSNSNTSDSVPSADLSSGSCSYSCPCLL</sequence>
<dbReference type="Ensembl" id="ENSPMGT00000030619.1">
    <property type="protein sequence ID" value="ENSPMGP00000028758.1"/>
    <property type="gene ID" value="ENSPMGG00000023158.1"/>
</dbReference>
<evidence type="ECO:0000256" key="4">
    <source>
        <dbReference type="ARBA" id="ARBA00022737"/>
    </source>
</evidence>
<feature type="repeat" description="Hemopexin" evidence="13">
    <location>
        <begin position="353"/>
        <end position="404"/>
    </location>
</feature>
<evidence type="ECO:0000313" key="16">
    <source>
        <dbReference type="Ensembl" id="ENSPMGP00000028758.1"/>
    </source>
</evidence>
<feature type="compositionally biased region" description="Polar residues" evidence="14">
    <location>
        <begin position="452"/>
        <end position="474"/>
    </location>
</feature>
<keyword evidence="7 12" id="KW-0106">Calcium</keyword>
<feature type="binding site" evidence="11">
    <location>
        <position position="215"/>
    </location>
    <ligand>
        <name>Zn(2+)</name>
        <dbReference type="ChEBI" id="CHEBI:29105"/>
        <label>2</label>
        <note>catalytic</note>
    </ligand>
</feature>
<feature type="binding site" evidence="12">
    <location>
        <position position="165"/>
    </location>
    <ligand>
        <name>Ca(2+)</name>
        <dbReference type="ChEBI" id="CHEBI:29108"/>
        <label>3</label>
    </ligand>
</feature>
<dbReference type="AlphaFoldDB" id="A0A3B4BFY4"/>
<feature type="binding site" evidence="12">
    <location>
        <position position="164"/>
    </location>
    <ligand>
        <name>Ca(2+)</name>
        <dbReference type="ChEBI" id="CHEBI:29108"/>
        <label>3</label>
    </ligand>
</feature>
<accession>A0A3B4BFY4</accession>
<feature type="domain" description="Peptidase metallopeptidase" evidence="15">
    <location>
        <begin position="94"/>
        <end position="250"/>
    </location>
</feature>
<feature type="binding site" evidence="12">
    <location>
        <position position="187"/>
    </location>
    <ligand>
        <name>Ca(2+)</name>
        <dbReference type="ChEBI" id="CHEBI:29108"/>
        <label>1</label>
    </ligand>
</feature>
<feature type="binding site" evidence="11">
    <location>
        <position position="209"/>
    </location>
    <ligand>
        <name>Zn(2+)</name>
        <dbReference type="ChEBI" id="CHEBI:29105"/>
        <label>2</label>
        <note>catalytic</note>
    </ligand>
</feature>
<dbReference type="PRINTS" id="PR00138">
    <property type="entry name" value="MATRIXIN"/>
</dbReference>
<dbReference type="InterPro" id="IPR036365">
    <property type="entry name" value="PGBD-like_sf"/>
</dbReference>
<dbReference type="Proteomes" id="UP000261520">
    <property type="component" value="Unplaced"/>
</dbReference>
<dbReference type="PANTHER" id="PTHR10201">
    <property type="entry name" value="MATRIX METALLOPROTEINASE"/>
    <property type="match status" value="1"/>
</dbReference>
<feature type="repeat" description="Hemopexin" evidence="13">
    <location>
        <begin position="405"/>
        <end position="452"/>
    </location>
</feature>
<dbReference type="InterPro" id="IPR018487">
    <property type="entry name" value="Hemopexin-like_repeat"/>
</dbReference>
<dbReference type="InterPro" id="IPR033739">
    <property type="entry name" value="M10A_MMP"/>
</dbReference>
<evidence type="ECO:0000256" key="9">
    <source>
        <dbReference type="ARBA" id="ARBA00023145"/>
    </source>
</evidence>
<dbReference type="InterPro" id="IPR021190">
    <property type="entry name" value="Pept_M10A"/>
</dbReference>
<evidence type="ECO:0000256" key="11">
    <source>
        <dbReference type="PIRSR" id="PIRSR001191-2"/>
    </source>
</evidence>
<dbReference type="GO" id="GO:0030198">
    <property type="term" value="P:extracellular matrix organization"/>
    <property type="evidence" value="ECO:0007669"/>
    <property type="project" value="TreeGrafter"/>
</dbReference>
<name>A0A3B4BFY4_9GOBI</name>
<dbReference type="Pfam" id="PF01471">
    <property type="entry name" value="PG_binding_1"/>
    <property type="match status" value="1"/>
</dbReference>
<evidence type="ECO:0000256" key="10">
    <source>
        <dbReference type="PIRSR" id="PIRSR001191-1"/>
    </source>
</evidence>
<feature type="binding site" evidence="12">
    <location>
        <position position="316"/>
    </location>
    <ligand>
        <name>Ca(2+)</name>
        <dbReference type="ChEBI" id="CHEBI:29108"/>
        <label>5</label>
    </ligand>
</feature>
<reference evidence="16" key="1">
    <citation type="submission" date="2025-08" db="UniProtKB">
        <authorList>
            <consortium name="Ensembl"/>
        </authorList>
    </citation>
    <scope>IDENTIFICATION</scope>
</reference>
<keyword evidence="4" id="KW-0677">Repeat</keyword>
<dbReference type="GO" id="GO:0004222">
    <property type="term" value="F:metalloendopeptidase activity"/>
    <property type="evidence" value="ECO:0007669"/>
    <property type="project" value="InterPro"/>
</dbReference>
<feature type="active site" evidence="10">
    <location>
        <position position="206"/>
    </location>
</feature>
<dbReference type="InterPro" id="IPR000585">
    <property type="entry name" value="Hemopexin-like_dom"/>
</dbReference>
<feature type="binding site" description="in inhibited form" evidence="12">
    <location>
        <position position="79"/>
    </location>
    <ligand>
        <name>Zn(2+)</name>
        <dbReference type="ChEBI" id="CHEBI:29105"/>
        <label>2</label>
        <note>catalytic</note>
    </ligand>
</feature>